<evidence type="ECO:0000313" key="11">
    <source>
        <dbReference type="Proteomes" id="UP000095023"/>
    </source>
</evidence>
<feature type="region of interest" description="Disordered" evidence="8">
    <location>
        <begin position="460"/>
        <end position="535"/>
    </location>
</feature>
<dbReference type="Pfam" id="PF04082">
    <property type="entry name" value="Fungal_trans"/>
    <property type="match status" value="1"/>
</dbReference>
<dbReference type="EMBL" id="KV453843">
    <property type="protein sequence ID" value="ODV89119.1"/>
    <property type="molecule type" value="Genomic_DNA"/>
</dbReference>
<keyword evidence="5" id="KW-0862">Zinc</keyword>
<dbReference type="SUPFAM" id="SSF57667">
    <property type="entry name" value="beta-beta-alpha zinc fingers"/>
    <property type="match status" value="1"/>
</dbReference>
<evidence type="ECO:0000313" key="10">
    <source>
        <dbReference type="EMBL" id="ODV89119.1"/>
    </source>
</evidence>
<dbReference type="SMART" id="SM00355">
    <property type="entry name" value="ZnF_C2H2"/>
    <property type="match status" value="2"/>
</dbReference>
<feature type="compositionally biased region" description="Basic and acidic residues" evidence="8">
    <location>
        <begin position="8"/>
        <end position="21"/>
    </location>
</feature>
<protein>
    <recommendedName>
        <fullName evidence="9">C2H2-type domain-containing protein</fullName>
    </recommendedName>
</protein>
<keyword evidence="3" id="KW-0677">Repeat</keyword>
<sequence length="1265" mass="140510">MSSNPPMKQERSNATKTDKPKPHVCATCTRSFARLEHLKRHERSHTKEKPFECPVCERCFARRDLLLRHQQKLHASFPIPRSRGVRKSNSISTATSKTAPSDGSNANSNGAHPRIASPIDQAVNYHNDSYHPMPMDDLHGFHFSHSDDPAISAAFSSDTQFAREFFKKKREPPTSRSRAASFSAVNANSYTATNDQHSYADNMEGPPSGPSQIGFSTPQLLPLISDGSLPDIDADFLLEGDYRDHTMDHLNPASNMFINPALLESSPSSNPSSSIYGRNDDQIRRSISVVSHHSAGAPNNATIPNRSESIGMHNEHMITADNNPLTQASDIAWMYNSIDTDNKFALNNQNNGHQQNIQHITDGDHETNISPGSINSHPANFPYSMVMETPGMHSRSPNSTQNQMNVGANQTHTDGARIDLDDPKLTLSTCAAPFTNSSLWMSDIDATNVDKYLQQDSWPFPNNDFNNEANDYGMTANSQERHPSEPNPNTLLMSSIMGKQDSSSPTSDHRGSSGTPNLNGMEPYNLYQKDNNAQNPQSLYQNHVDIEKAIMSSLESHTNATLNSDPSRQMTAEGSGMDNIACPRVTPQLRLHLMTTLSTPTPFTGPTIPSLPSTLDLQRYIHTYTRDFGRHLPFLHTTFSFTLENSPLLLAMSAIGALYEFEPVKARRIFEASRRSIHVYLEGRRLRNQGAQGKAEITPIWLVQCLILGVVFGLFCGDPVTSEIAAAQTSAVVSLSYSAGLHRSPAQVLGAITYASLSLEDKWKYFIEVQTRIRTFHAVHVFSAMLATGYNVVPGIHNEDLSSGCPCEENLWMAPSAEAWWSLIQDKMGGGSAQYQNGNTDQNAMFQKICQGGDYKTVLQSILHSPVSALSESLSAFTLLSLIYSLHTHIYDLRLTHLSGTWQMVVRQMENSFRAWETAWSLSPYASLSPTSRYGPLMPDSIPLLSLAHVHLYVDLAKVKECFWLRDFKGMSYALSQIEDMNSLRIAAGYAADAISLWEKHFGRWTSEVSSRHTFLHSIICIFDCGLVLGEYLLRIEKRLGSENIDTVDNYQSVLILSEDERRLCLRVREILRRIEFDQKSRGDSDVAMQMMRIRAKQSTETPMRDSLFPIDPVNSSNSVSSEEPNLVSTPSTVGTATSARSNSRNRGNSPGGVERHSSLSGILAADAINKLNLSKSPEEDPTFGIDLQQIISHENDNGSLERKLLISDRDMQFPKQDTNGVPKKALRMSQWCLKVTASILDDVVIWPFTPVMAEALRAQISHDT</sequence>
<evidence type="ECO:0000256" key="1">
    <source>
        <dbReference type="ARBA" id="ARBA00004123"/>
    </source>
</evidence>
<dbReference type="PROSITE" id="PS00028">
    <property type="entry name" value="ZINC_FINGER_C2H2_1"/>
    <property type="match status" value="2"/>
</dbReference>
<dbReference type="OrthoDB" id="6077919at2759"/>
<keyword evidence="4 7" id="KW-0863">Zinc-finger</keyword>
<feature type="compositionally biased region" description="Polar residues" evidence="8">
    <location>
        <begin position="500"/>
        <end position="518"/>
    </location>
</feature>
<evidence type="ECO:0000256" key="5">
    <source>
        <dbReference type="ARBA" id="ARBA00022833"/>
    </source>
</evidence>
<feature type="region of interest" description="Disordered" evidence="8">
    <location>
        <begin position="1097"/>
        <end position="1157"/>
    </location>
</feature>
<keyword evidence="6" id="KW-0539">Nucleus</keyword>
<dbReference type="FunFam" id="3.30.160.60:FF:000065">
    <property type="entry name" value="B-cell CLL/lymphoma 6, member B"/>
    <property type="match status" value="1"/>
</dbReference>
<dbReference type="Proteomes" id="UP000095023">
    <property type="component" value="Unassembled WGS sequence"/>
</dbReference>
<gene>
    <name evidence="10" type="ORF">CANCADRAFT_3755</name>
</gene>
<dbReference type="InterPro" id="IPR051059">
    <property type="entry name" value="VerF-like"/>
</dbReference>
<reference evidence="11" key="1">
    <citation type="submission" date="2016-02" db="EMBL/GenBank/DDBJ databases">
        <title>Comparative genomics of biotechnologically important yeasts.</title>
        <authorList>
            <consortium name="DOE Joint Genome Institute"/>
            <person name="Riley R."/>
            <person name="Haridas S."/>
            <person name="Wolfe K.H."/>
            <person name="Lopes M.R."/>
            <person name="Hittinger C.T."/>
            <person name="Goker M."/>
            <person name="Salamov A."/>
            <person name="Wisecaver J."/>
            <person name="Long T.M."/>
            <person name="Aerts A.L."/>
            <person name="Barry K."/>
            <person name="Choi C."/>
            <person name="Clum A."/>
            <person name="Coughlan A.Y."/>
            <person name="Deshpande S."/>
            <person name="Douglass A.P."/>
            <person name="Hanson S.J."/>
            <person name="Klenk H.-P."/>
            <person name="Labutti K."/>
            <person name="Lapidus A."/>
            <person name="Lindquist E."/>
            <person name="Lipzen A."/>
            <person name="Meier-Kolthoff J.P."/>
            <person name="Ohm R.A."/>
            <person name="Otillar R.P."/>
            <person name="Pangilinan J."/>
            <person name="Peng Y."/>
            <person name="Rokas A."/>
            <person name="Rosa C.A."/>
            <person name="Scheuner C."/>
            <person name="Sibirny A.A."/>
            <person name="Slot J.C."/>
            <person name="Stielow J.B."/>
            <person name="Sun H."/>
            <person name="Kurtzman C.P."/>
            <person name="Blackwell M."/>
            <person name="Jeffries T.W."/>
            <person name="Grigoriev I.V."/>
        </authorList>
    </citation>
    <scope>NUCLEOTIDE SEQUENCE [LARGE SCALE GENOMIC DNA]</scope>
    <source>
        <strain evidence="11">NRRL Y-17796</strain>
    </source>
</reference>
<dbReference type="FunFam" id="3.30.160.60:FF:000446">
    <property type="entry name" value="Zinc finger protein"/>
    <property type="match status" value="1"/>
</dbReference>
<feature type="compositionally biased region" description="Low complexity" evidence="8">
    <location>
        <begin position="1113"/>
        <end position="1129"/>
    </location>
</feature>
<dbReference type="GO" id="GO:0008270">
    <property type="term" value="F:zinc ion binding"/>
    <property type="evidence" value="ECO:0007669"/>
    <property type="project" value="UniProtKB-KW"/>
</dbReference>
<accession>A0A1E4TBJ0</accession>
<dbReference type="PANTHER" id="PTHR40626:SF13">
    <property type="entry name" value="RESPIRATION FACTOR 2-RELATED"/>
    <property type="match status" value="1"/>
</dbReference>
<evidence type="ECO:0000256" key="3">
    <source>
        <dbReference type="ARBA" id="ARBA00022737"/>
    </source>
</evidence>
<dbReference type="InterPro" id="IPR007219">
    <property type="entry name" value="XnlR_reg_dom"/>
</dbReference>
<evidence type="ECO:0000256" key="2">
    <source>
        <dbReference type="ARBA" id="ARBA00022723"/>
    </source>
</evidence>
<evidence type="ECO:0000259" key="9">
    <source>
        <dbReference type="PROSITE" id="PS50157"/>
    </source>
</evidence>
<comment type="subcellular location">
    <subcellularLocation>
        <location evidence="1">Nucleus</location>
    </subcellularLocation>
</comment>
<dbReference type="Pfam" id="PF00096">
    <property type="entry name" value="zf-C2H2"/>
    <property type="match status" value="2"/>
</dbReference>
<dbReference type="GO" id="GO:0005634">
    <property type="term" value="C:nucleus"/>
    <property type="evidence" value="ECO:0007669"/>
    <property type="project" value="UniProtKB-SubCell"/>
</dbReference>
<feature type="domain" description="C2H2-type" evidence="9">
    <location>
        <begin position="51"/>
        <end position="75"/>
    </location>
</feature>
<feature type="region of interest" description="Disordered" evidence="8">
    <location>
        <begin position="78"/>
        <end position="115"/>
    </location>
</feature>
<dbReference type="GO" id="GO:0000978">
    <property type="term" value="F:RNA polymerase II cis-regulatory region sequence-specific DNA binding"/>
    <property type="evidence" value="ECO:0007669"/>
    <property type="project" value="InterPro"/>
</dbReference>
<dbReference type="Gene3D" id="3.30.160.60">
    <property type="entry name" value="Classic Zinc Finger"/>
    <property type="match status" value="2"/>
</dbReference>
<dbReference type="GO" id="GO:0000981">
    <property type="term" value="F:DNA-binding transcription factor activity, RNA polymerase II-specific"/>
    <property type="evidence" value="ECO:0007669"/>
    <property type="project" value="InterPro"/>
</dbReference>
<feature type="compositionally biased region" description="Low complexity" evidence="8">
    <location>
        <begin position="1141"/>
        <end position="1153"/>
    </location>
</feature>
<proteinExistence type="predicted"/>
<dbReference type="PANTHER" id="PTHR40626">
    <property type="entry name" value="MIP31509P"/>
    <property type="match status" value="1"/>
</dbReference>
<keyword evidence="2" id="KW-0479">Metal-binding</keyword>
<feature type="compositionally biased region" description="Polar residues" evidence="8">
    <location>
        <begin position="87"/>
        <end position="110"/>
    </location>
</feature>
<feature type="compositionally biased region" description="Polar residues" evidence="8">
    <location>
        <begin position="1130"/>
        <end position="1140"/>
    </location>
</feature>
<feature type="domain" description="C2H2-type" evidence="9">
    <location>
        <begin position="23"/>
        <end position="50"/>
    </location>
</feature>
<feature type="region of interest" description="Disordered" evidence="8">
    <location>
        <begin position="1"/>
        <end position="23"/>
    </location>
</feature>
<evidence type="ECO:0000256" key="8">
    <source>
        <dbReference type="SAM" id="MobiDB-lite"/>
    </source>
</evidence>
<dbReference type="PROSITE" id="PS50157">
    <property type="entry name" value="ZINC_FINGER_C2H2_2"/>
    <property type="match status" value="2"/>
</dbReference>
<dbReference type="GO" id="GO:0006351">
    <property type="term" value="P:DNA-templated transcription"/>
    <property type="evidence" value="ECO:0007669"/>
    <property type="project" value="InterPro"/>
</dbReference>
<organism evidence="10 11">
    <name type="scientific">Tortispora caseinolytica NRRL Y-17796</name>
    <dbReference type="NCBI Taxonomy" id="767744"/>
    <lineage>
        <taxon>Eukaryota</taxon>
        <taxon>Fungi</taxon>
        <taxon>Dikarya</taxon>
        <taxon>Ascomycota</taxon>
        <taxon>Saccharomycotina</taxon>
        <taxon>Trigonopsidomycetes</taxon>
        <taxon>Trigonopsidales</taxon>
        <taxon>Trigonopsidaceae</taxon>
        <taxon>Tortispora</taxon>
    </lineage>
</organism>
<evidence type="ECO:0000256" key="4">
    <source>
        <dbReference type="ARBA" id="ARBA00022771"/>
    </source>
</evidence>
<dbReference type="AlphaFoldDB" id="A0A1E4TBJ0"/>
<dbReference type="GO" id="GO:0000785">
    <property type="term" value="C:chromatin"/>
    <property type="evidence" value="ECO:0007669"/>
    <property type="project" value="TreeGrafter"/>
</dbReference>
<keyword evidence="11" id="KW-1185">Reference proteome</keyword>
<dbReference type="InterPro" id="IPR036236">
    <property type="entry name" value="Znf_C2H2_sf"/>
</dbReference>
<evidence type="ECO:0000256" key="7">
    <source>
        <dbReference type="PROSITE-ProRule" id="PRU00042"/>
    </source>
</evidence>
<dbReference type="InterPro" id="IPR013087">
    <property type="entry name" value="Znf_C2H2_type"/>
</dbReference>
<evidence type="ECO:0000256" key="6">
    <source>
        <dbReference type="ARBA" id="ARBA00023242"/>
    </source>
</evidence>
<name>A0A1E4TBJ0_9ASCO</name>
<dbReference type="CDD" id="cd12148">
    <property type="entry name" value="fungal_TF_MHR"/>
    <property type="match status" value="1"/>
</dbReference>